<dbReference type="InterPro" id="IPR008928">
    <property type="entry name" value="6-hairpin_glycosidase_sf"/>
</dbReference>
<dbReference type="Proteomes" id="UP000658320">
    <property type="component" value="Unassembled WGS sequence"/>
</dbReference>
<feature type="domain" description="Non-reducing end beta-L-arabinofuranosidase-like GH127 catalytic" evidence="1">
    <location>
        <begin position="8"/>
        <end position="388"/>
    </location>
</feature>
<keyword evidence="6" id="KW-1185">Reference proteome</keyword>
<dbReference type="RefSeq" id="WP_189942471.1">
    <property type="nucleotide sequence ID" value="NZ_BMSX01000023.1"/>
</dbReference>
<feature type="domain" description="Glycoside hydrolase GH146 substrate-binding" evidence="3">
    <location>
        <begin position="638"/>
        <end position="768"/>
    </location>
</feature>
<evidence type="ECO:0008006" key="7">
    <source>
        <dbReference type="Google" id="ProtNLM"/>
    </source>
</evidence>
<comment type="caution">
    <text evidence="5">The sequence shown here is derived from an EMBL/GenBank/DDBJ whole genome shotgun (WGS) entry which is preliminary data.</text>
</comment>
<feature type="domain" description="DUF4986" evidence="2">
    <location>
        <begin position="533"/>
        <end position="614"/>
    </location>
</feature>
<dbReference type="Pfam" id="PF20736">
    <property type="entry name" value="Glyco_hydro127M"/>
    <property type="match status" value="1"/>
</dbReference>
<dbReference type="Pfam" id="PF20620">
    <property type="entry name" value="DUF6805"/>
    <property type="match status" value="1"/>
</dbReference>
<evidence type="ECO:0000259" key="2">
    <source>
        <dbReference type="Pfam" id="PF16375"/>
    </source>
</evidence>
<dbReference type="InterPro" id="IPR049046">
    <property type="entry name" value="Beta-AFase-like_GH127_middle"/>
</dbReference>
<evidence type="ECO:0000313" key="6">
    <source>
        <dbReference type="Proteomes" id="UP000658320"/>
    </source>
</evidence>
<dbReference type="PANTHER" id="PTHR31151">
    <property type="entry name" value="PROLINE-TRNA LIGASE (DUF1680)"/>
    <property type="match status" value="1"/>
</dbReference>
<dbReference type="EMBL" id="BMSX01000023">
    <property type="protein sequence ID" value="GGR47073.1"/>
    <property type="molecule type" value="Genomic_DNA"/>
</dbReference>
<accession>A0A918FKK8</accession>
<reference evidence="5" key="2">
    <citation type="submission" date="2020-09" db="EMBL/GenBank/DDBJ databases">
        <authorList>
            <person name="Sun Q."/>
            <person name="Ohkuma M."/>
        </authorList>
    </citation>
    <scope>NUCLEOTIDE SEQUENCE</scope>
    <source>
        <strain evidence="5">JCM 4346</strain>
    </source>
</reference>
<dbReference type="Pfam" id="PF07944">
    <property type="entry name" value="Beta-AFase-like_GH127_cat"/>
    <property type="match status" value="1"/>
</dbReference>
<dbReference type="PANTHER" id="PTHR31151:SF0">
    <property type="entry name" value="PROLINE-TRNA LIGASE (DUF1680)"/>
    <property type="match status" value="1"/>
</dbReference>
<dbReference type="InterPro" id="IPR032275">
    <property type="entry name" value="DUF4986"/>
</dbReference>
<organism evidence="5 6">
    <name type="scientific">Streptomyces aurantiogriseus</name>
    <dbReference type="NCBI Taxonomy" id="66870"/>
    <lineage>
        <taxon>Bacteria</taxon>
        <taxon>Bacillati</taxon>
        <taxon>Actinomycetota</taxon>
        <taxon>Actinomycetes</taxon>
        <taxon>Kitasatosporales</taxon>
        <taxon>Streptomycetaceae</taxon>
        <taxon>Streptomyces</taxon>
    </lineage>
</organism>
<evidence type="ECO:0000313" key="5">
    <source>
        <dbReference type="EMBL" id="GGR47073.1"/>
    </source>
</evidence>
<gene>
    <name evidence="5" type="ORF">GCM10010251_75030</name>
</gene>
<evidence type="ECO:0000259" key="3">
    <source>
        <dbReference type="Pfam" id="PF20620"/>
    </source>
</evidence>
<protein>
    <recommendedName>
        <fullName evidence="7">Glycosyl hydrolase</fullName>
    </recommendedName>
</protein>
<dbReference type="Pfam" id="PF16375">
    <property type="entry name" value="DUF4986"/>
    <property type="match status" value="1"/>
</dbReference>
<evidence type="ECO:0000259" key="4">
    <source>
        <dbReference type="Pfam" id="PF20736"/>
    </source>
</evidence>
<dbReference type="SUPFAM" id="SSF48208">
    <property type="entry name" value="Six-hairpin glycosidases"/>
    <property type="match status" value="1"/>
</dbReference>
<dbReference type="GO" id="GO:0005975">
    <property type="term" value="P:carbohydrate metabolic process"/>
    <property type="evidence" value="ECO:0007669"/>
    <property type="project" value="InterPro"/>
</dbReference>
<name>A0A918FKK8_9ACTN</name>
<sequence>MQTFPRSAVRLLPGPFLDAQTTALDYLMSLDPDRLLAPLRREASLPPVAESYGNWENSGLDGHTVGHALSGAALMSAATDDPWPRAMVERLVEGIVECQEALGTGYVGGIPDGVRLWERVAAGQVERDSFELGGAWVPWYNLHKLFAGLLDAHRYAGSDPALTAVRRLADWWDRAAAEMDDDTHEAMLRTEFGGMCEALADLADITGEQRYAALARRFLDQCLLNPLREHRDVLDGMHGNTQIAKAVGYQRLGEVARDPGLRDAARFFWQTMTRHRTFSFGGNSVREHLHPRDDFSSALQSPEGPETCNTYNMLKLSRALFLEQPDAEVLDHYERATVNHILSSLHPKGGLVYFTPVRPGHYRVVSTPQGCFWCCVGTGLENHAKYGELVYTTEGDDLFVNLFVASRLTWPERDLVLEQTGTAPYDDEVSLVVRGAPAAPMAIHLRIPSWHEGAPHVLVNGTWPEGETAPLSMPLGSDGQPLTYVRLERQWLEGDTITVRLRPRIRAELLPDGSPWVSFLYGPSVLAAESDRDDMVGHFADDSRMGHVASGPLRPLEHLPVVLARSTSDLAAGVRRLAPDRVAFELDHVDAGPGESATLVPFAGIHDSRYVLYFPLAEPERIEERRAELRAADGAALALRDRTVDAVAAGEQQPESDHRFLGHDTWSGLTDGLRWRAGTGWWSYRLTDPDGAATGLQVIHLSDKDAGPTRVLVDGETLGTIMPSPDREGEEISQVFPLDMDRPAGPVKVRFEATGPTTTVRLREVRLVRARTT</sequence>
<feature type="domain" description="Non-reducing end beta-L-arabinofuranosidase-like GH127 middle" evidence="4">
    <location>
        <begin position="398"/>
        <end position="501"/>
    </location>
</feature>
<dbReference type="InterPro" id="IPR012878">
    <property type="entry name" value="Beta-AFase-like_GH127_cat"/>
</dbReference>
<dbReference type="AlphaFoldDB" id="A0A918FKK8"/>
<reference evidence="5" key="1">
    <citation type="journal article" date="2014" name="Int. J. Syst. Evol. Microbiol.">
        <title>Complete genome sequence of Corynebacterium casei LMG S-19264T (=DSM 44701T), isolated from a smear-ripened cheese.</title>
        <authorList>
            <consortium name="US DOE Joint Genome Institute (JGI-PGF)"/>
            <person name="Walter F."/>
            <person name="Albersmeier A."/>
            <person name="Kalinowski J."/>
            <person name="Ruckert C."/>
        </authorList>
    </citation>
    <scope>NUCLEOTIDE SEQUENCE</scope>
    <source>
        <strain evidence="5">JCM 4346</strain>
    </source>
</reference>
<evidence type="ECO:0000259" key="1">
    <source>
        <dbReference type="Pfam" id="PF07944"/>
    </source>
</evidence>
<proteinExistence type="predicted"/>
<dbReference type="InterPro" id="IPR046544">
    <property type="entry name" value="GH146_SB_dom"/>
</dbReference>